<dbReference type="AlphaFoldDB" id="A0A818P9H4"/>
<dbReference type="SUPFAM" id="SSF49899">
    <property type="entry name" value="Concanavalin A-like lectins/glucanases"/>
    <property type="match status" value="2"/>
</dbReference>
<gene>
    <name evidence="1" type="ORF">KXQ929_LOCUS5889</name>
</gene>
<accession>A0A818P9H4</accession>
<dbReference type="Pfam" id="PF13385">
    <property type="entry name" value="Laminin_G_3"/>
    <property type="match status" value="2"/>
</dbReference>
<sequence length="455" mass="49903">MSSINVLSNWDIHEKKTPMRISDRFKKHWQALLIGLTIGALCSGIALAAVTTLLVQVQQQAQLPQVLRARQQAQLQQVLRQQALRQQARLQPVLQLQPQQQQHLYNGVLNNGPTYESSTYSGIGACLWLNQSANQSMTVSSPPFLNMTYTSFTFEILSTNTWYHIAFIYDYPTGTQFIYINGDLDISRSGAGPYMGTSGDLTIGTGYISMPNNYFDGCLDSIAYYPWAKNATEIMSDASFVCYLKFDGNNLIDSGPLSISGTGMNYSYTSSGRVNQALTLSTLSSYVQITGLTRIGINDWPYTVSIWIYPTSTSGGTIMHLSSRLDGAQSSGWCLPIMGLTSSGAIAINSWNRTNIPINGPFVPLFAWTHVAATYSHNNGQRLYVNGSQYGTSSLPYTFNAGGVPMTITLGSSLLGINVCNTGTIQMGQFYGSLDEFQIYARELSSSEIYVLATP</sequence>
<evidence type="ECO:0000313" key="2">
    <source>
        <dbReference type="Proteomes" id="UP000663868"/>
    </source>
</evidence>
<name>A0A818P9H4_9BILA</name>
<comment type="caution">
    <text evidence="1">The sequence shown here is derived from an EMBL/GenBank/DDBJ whole genome shotgun (WGS) entry which is preliminary data.</text>
</comment>
<evidence type="ECO:0000313" key="1">
    <source>
        <dbReference type="EMBL" id="CAF3615850.1"/>
    </source>
</evidence>
<dbReference type="Gene3D" id="2.60.120.200">
    <property type="match status" value="2"/>
</dbReference>
<dbReference type="EMBL" id="CAJOBB010000221">
    <property type="protein sequence ID" value="CAF3615850.1"/>
    <property type="molecule type" value="Genomic_DNA"/>
</dbReference>
<dbReference type="Proteomes" id="UP000663868">
    <property type="component" value="Unassembled WGS sequence"/>
</dbReference>
<proteinExistence type="predicted"/>
<reference evidence="1" key="1">
    <citation type="submission" date="2021-02" db="EMBL/GenBank/DDBJ databases">
        <authorList>
            <person name="Nowell W R."/>
        </authorList>
    </citation>
    <scope>NUCLEOTIDE SEQUENCE</scope>
</reference>
<evidence type="ECO:0008006" key="3">
    <source>
        <dbReference type="Google" id="ProtNLM"/>
    </source>
</evidence>
<organism evidence="1 2">
    <name type="scientific">Adineta steineri</name>
    <dbReference type="NCBI Taxonomy" id="433720"/>
    <lineage>
        <taxon>Eukaryota</taxon>
        <taxon>Metazoa</taxon>
        <taxon>Spiralia</taxon>
        <taxon>Gnathifera</taxon>
        <taxon>Rotifera</taxon>
        <taxon>Eurotatoria</taxon>
        <taxon>Bdelloidea</taxon>
        <taxon>Adinetida</taxon>
        <taxon>Adinetidae</taxon>
        <taxon>Adineta</taxon>
    </lineage>
</organism>
<dbReference type="InterPro" id="IPR013320">
    <property type="entry name" value="ConA-like_dom_sf"/>
</dbReference>
<protein>
    <recommendedName>
        <fullName evidence="3">LamG-like jellyroll fold domain-containing protein</fullName>
    </recommendedName>
</protein>